<gene>
    <name evidence="2" type="ORF">IRZ77_24695</name>
</gene>
<evidence type="ECO:0000313" key="2">
    <source>
        <dbReference type="EMBL" id="MBF8648766.1"/>
    </source>
</evidence>
<dbReference type="InterPro" id="IPR004919">
    <property type="entry name" value="GmrSD_N"/>
</dbReference>
<keyword evidence="3" id="KW-1185">Reference proteome</keyword>
<dbReference type="PANTHER" id="PTHR39639:SF1">
    <property type="entry name" value="DUF262 DOMAIN-CONTAINING PROTEIN"/>
    <property type="match status" value="1"/>
</dbReference>
<name>A0ABS0G899_9PSED</name>
<proteinExistence type="predicted"/>
<sequence length="354" mass="41325">MNRNLTTQDVSWFLDMNDRGQLNLDPPYQRRSVWSPRDKRFFIDTILNNYPAPPVFLHKTLDESGRATYHVVDGKQRLKTIIDFTNNKIRVPDDFSDITLQKKRWKDLDKSARERFWNYVLIVEMLPEVSDAAIRNTFERINRNSRKLTPQEMRHAKYDGWFISFVESEASQVIWKNFGIVTTARTKRMADIQFISELCAVTLRGRILGFDQDDLDELYAEYEETADNEDFAEEEFQASISRIKEFISEMLRAKPELKEFLKTQSHFYSLWSYLNIVETHNLDALQFSSAYFNFLESVSSYIASQSANTQNNSIEEKVASQEVINYASSSRGATTDLSPRLQRHEALVSALNNK</sequence>
<feature type="domain" description="GmrSD restriction endonucleases N-terminal" evidence="1">
    <location>
        <begin position="15"/>
        <end position="158"/>
    </location>
</feature>
<protein>
    <submittedName>
        <fullName evidence="2">DUF262 domain-containing protein</fullName>
    </submittedName>
</protein>
<dbReference type="EMBL" id="JADLJS010000061">
    <property type="protein sequence ID" value="MBF8648766.1"/>
    <property type="molecule type" value="Genomic_DNA"/>
</dbReference>
<dbReference type="RefSeq" id="WP_196174553.1">
    <property type="nucleotide sequence ID" value="NZ_JADLJR010000063.1"/>
</dbReference>
<reference evidence="2 3" key="1">
    <citation type="submission" date="2020-10" db="EMBL/GenBank/DDBJ databases">
        <title>Genome sequences of Pseudomonas isolates.</title>
        <authorList>
            <person name="Wessels L."/>
            <person name="Reich F."/>
            <person name="Hammerl J."/>
        </authorList>
    </citation>
    <scope>NUCLEOTIDE SEQUENCE [LARGE SCALE GENOMIC DNA]</scope>
    <source>
        <strain evidence="2 3">20-MO00628-0</strain>
    </source>
</reference>
<accession>A0ABS0G899</accession>
<comment type="caution">
    <text evidence="2">The sequence shown here is derived from an EMBL/GenBank/DDBJ whole genome shotgun (WGS) entry which is preliminary data.</text>
</comment>
<evidence type="ECO:0000259" key="1">
    <source>
        <dbReference type="Pfam" id="PF03235"/>
    </source>
</evidence>
<dbReference type="PANTHER" id="PTHR39639">
    <property type="entry name" value="CHROMOSOME 16, WHOLE GENOME SHOTGUN SEQUENCE"/>
    <property type="match status" value="1"/>
</dbReference>
<organism evidence="2 3">
    <name type="scientific">Pseudomonas pudica</name>
    <dbReference type="NCBI Taxonomy" id="272772"/>
    <lineage>
        <taxon>Bacteria</taxon>
        <taxon>Pseudomonadati</taxon>
        <taxon>Pseudomonadota</taxon>
        <taxon>Gammaproteobacteria</taxon>
        <taxon>Pseudomonadales</taxon>
        <taxon>Pseudomonadaceae</taxon>
        <taxon>Pseudomonas</taxon>
    </lineage>
</organism>
<dbReference type="Proteomes" id="UP000639294">
    <property type="component" value="Unassembled WGS sequence"/>
</dbReference>
<evidence type="ECO:0000313" key="3">
    <source>
        <dbReference type="Proteomes" id="UP000639294"/>
    </source>
</evidence>
<dbReference type="Pfam" id="PF03235">
    <property type="entry name" value="GmrSD_N"/>
    <property type="match status" value="1"/>
</dbReference>